<evidence type="ECO:0000256" key="1">
    <source>
        <dbReference type="SAM" id="Phobius"/>
    </source>
</evidence>
<dbReference type="Pfam" id="PF19516">
    <property type="entry name" value="DUF6049"/>
    <property type="match status" value="1"/>
</dbReference>
<proteinExistence type="predicted"/>
<evidence type="ECO:0000313" key="4">
    <source>
        <dbReference type="Proteomes" id="UP001225356"/>
    </source>
</evidence>
<evidence type="ECO:0008006" key="5">
    <source>
        <dbReference type="Google" id="ProtNLM"/>
    </source>
</evidence>
<keyword evidence="4" id="KW-1185">Reference proteome</keyword>
<accession>A0ABT9QNH1</accession>
<gene>
    <name evidence="3" type="ORF">J2853_007151</name>
</gene>
<dbReference type="RefSeq" id="WP_307564984.1">
    <property type="nucleotide sequence ID" value="NZ_JAUSQU010000001.1"/>
</dbReference>
<evidence type="ECO:0000313" key="3">
    <source>
        <dbReference type="EMBL" id="MDP9847940.1"/>
    </source>
</evidence>
<sequence length="709" mass="75482">MIRKATLLALLTTTLLMSAAVVLPGAASARTTAAIRANPQIVVESVSPDVPREPTTQIRISGSLVNTGTQPLDGMRIQMQYSSQPFARRADMETYRTGQSTQRLSWRDQRYQQSIAPSGKLPWEFVFTPQTLGISRFGVYPITIEVLNALGDPVAVQRTLLTYMPAGLKVPRTRLAMVMPLVDQPHRADDDTFIDENLPASMAAGKRLGNLLTVAEDTASAKGITWVVDPSLLDDAQTTSKTHTVLSKETTRRLPADTEAATWLADLRTALAKHPVVATPYADPDVTALAHNGVDDFTRLAIAQAGTVGKEILGRDVITDINWPVGGLTDYDGLDLLATGGVGTLLLNSLNLPPVMATDTTPDAFATLQSVNGPVTALIADPGLSEVVGAGTSAPGAALLNRQRFIAETAMISAEPVTTTRTVIAAPPRRWDPDPAYVSDLVKTAATLPWLAPTTLDTAKAGKGVPTPRAGLTYTDQDRRRELGKPYLTAVKRIGARADLTAAITTAEDSEGFDLALLRLASSAWRGKDEVAAPYAERVGTTVDDRIGMVTITGTEQSRLRTLAGDNGDVPISVHNGLTGTGSQVSVRLKVTSDQPKLLKIEPYRDSDQKLIVIQGGQNRIIPVPMTAADSGQTTVTVQLTTADGRKYGKPVELTVRTTGYAGIALFIVGAALVVMLAAVIMRILRRRGGRRAATSTARRASAPVGTES</sequence>
<keyword evidence="1" id="KW-0472">Membrane</keyword>
<keyword evidence="2" id="KW-0732">Signal</keyword>
<evidence type="ECO:0000256" key="2">
    <source>
        <dbReference type="SAM" id="SignalP"/>
    </source>
</evidence>
<feature type="signal peptide" evidence="2">
    <location>
        <begin position="1"/>
        <end position="19"/>
    </location>
</feature>
<reference evidence="3 4" key="1">
    <citation type="submission" date="2023-07" db="EMBL/GenBank/DDBJ databases">
        <title>Sequencing the genomes of 1000 actinobacteria strains.</title>
        <authorList>
            <person name="Klenk H.-P."/>
        </authorList>
    </citation>
    <scope>NUCLEOTIDE SEQUENCE [LARGE SCALE GENOMIC DNA]</scope>
    <source>
        <strain evidence="3 4">DSM 46740</strain>
    </source>
</reference>
<dbReference type="InterPro" id="IPR046112">
    <property type="entry name" value="DUF6049"/>
</dbReference>
<organism evidence="3 4">
    <name type="scientific">Streptosporangium lutulentum</name>
    <dbReference type="NCBI Taxonomy" id="1461250"/>
    <lineage>
        <taxon>Bacteria</taxon>
        <taxon>Bacillati</taxon>
        <taxon>Actinomycetota</taxon>
        <taxon>Actinomycetes</taxon>
        <taxon>Streptosporangiales</taxon>
        <taxon>Streptosporangiaceae</taxon>
        <taxon>Streptosporangium</taxon>
    </lineage>
</organism>
<dbReference type="Proteomes" id="UP001225356">
    <property type="component" value="Unassembled WGS sequence"/>
</dbReference>
<name>A0ABT9QNH1_9ACTN</name>
<dbReference type="EMBL" id="JAUSQU010000001">
    <property type="protein sequence ID" value="MDP9847940.1"/>
    <property type="molecule type" value="Genomic_DNA"/>
</dbReference>
<comment type="caution">
    <text evidence="3">The sequence shown here is derived from an EMBL/GenBank/DDBJ whole genome shotgun (WGS) entry which is preliminary data.</text>
</comment>
<keyword evidence="1" id="KW-0812">Transmembrane</keyword>
<keyword evidence="1" id="KW-1133">Transmembrane helix</keyword>
<feature type="chain" id="PRO_5047335697" description="Glycoprotein" evidence="2">
    <location>
        <begin position="20"/>
        <end position="709"/>
    </location>
</feature>
<feature type="transmembrane region" description="Helical" evidence="1">
    <location>
        <begin position="660"/>
        <end position="682"/>
    </location>
</feature>
<protein>
    <recommendedName>
        <fullName evidence="5">Glycoprotein</fullName>
    </recommendedName>
</protein>